<evidence type="ECO:0000313" key="1">
    <source>
        <dbReference type="EMBL" id="KAJ4430477.1"/>
    </source>
</evidence>
<name>A0ABQ8S9S2_PERAM</name>
<dbReference type="EMBL" id="JAJSOF020000033">
    <property type="protein sequence ID" value="KAJ4430477.1"/>
    <property type="molecule type" value="Genomic_DNA"/>
</dbReference>
<dbReference type="Proteomes" id="UP001148838">
    <property type="component" value="Unassembled WGS sequence"/>
</dbReference>
<proteinExistence type="predicted"/>
<accession>A0ABQ8S9S2</accession>
<comment type="caution">
    <text evidence="1">The sequence shown here is derived from an EMBL/GenBank/DDBJ whole genome shotgun (WGS) entry which is preliminary data.</text>
</comment>
<organism evidence="1 2">
    <name type="scientific">Periplaneta americana</name>
    <name type="common">American cockroach</name>
    <name type="synonym">Blatta americana</name>
    <dbReference type="NCBI Taxonomy" id="6978"/>
    <lineage>
        <taxon>Eukaryota</taxon>
        <taxon>Metazoa</taxon>
        <taxon>Ecdysozoa</taxon>
        <taxon>Arthropoda</taxon>
        <taxon>Hexapoda</taxon>
        <taxon>Insecta</taxon>
        <taxon>Pterygota</taxon>
        <taxon>Neoptera</taxon>
        <taxon>Polyneoptera</taxon>
        <taxon>Dictyoptera</taxon>
        <taxon>Blattodea</taxon>
        <taxon>Blattoidea</taxon>
        <taxon>Blattidae</taxon>
        <taxon>Blattinae</taxon>
        <taxon>Periplaneta</taxon>
    </lineage>
</organism>
<gene>
    <name evidence="1" type="ORF">ANN_22693</name>
</gene>
<sequence length="167" mass="18700">MLSWVCQLLCCPVDSKPMPSWRSHLEVGEVYVPAIPTSYAEFQVQLVFVYVHNNRDSGAALAVECTLKQYASSSGRVKVVSLFLSEPRAVKMCAAIASPARCEISHTLLYKVITEDLGYRKVSSRWVPKLLSEEQKAQLMGAALCFLERYEREGDAFLDQIMTGDET</sequence>
<keyword evidence="2" id="KW-1185">Reference proteome</keyword>
<reference evidence="1 2" key="1">
    <citation type="journal article" date="2022" name="Allergy">
        <title>Genome assembly and annotation of Periplaneta americana reveal a comprehensive cockroach allergen profile.</title>
        <authorList>
            <person name="Wang L."/>
            <person name="Xiong Q."/>
            <person name="Saelim N."/>
            <person name="Wang L."/>
            <person name="Nong W."/>
            <person name="Wan A.T."/>
            <person name="Shi M."/>
            <person name="Liu X."/>
            <person name="Cao Q."/>
            <person name="Hui J.H.L."/>
            <person name="Sookrung N."/>
            <person name="Leung T.F."/>
            <person name="Tungtrongchitr A."/>
            <person name="Tsui S.K.W."/>
        </authorList>
    </citation>
    <scope>NUCLEOTIDE SEQUENCE [LARGE SCALE GENOMIC DNA]</scope>
    <source>
        <strain evidence="1">PWHHKU_190912</strain>
    </source>
</reference>
<evidence type="ECO:0000313" key="2">
    <source>
        <dbReference type="Proteomes" id="UP001148838"/>
    </source>
</evidence>
<protein>
    <submittedName>
        <fullName evidence="1">Uncharacterized protein</fullName>
    </submittedName>
</protein>